<dbReference type="AlphaFoldDB" id="A0A517TXW5"/>
<evidence type="ECO:0000313" key="2">
    <source>
        <dbReference type="Proteomes" id="UP000317909"/>
    </source>
</evidence>
<protein>
    <submittedName>
        <fullName evidence="1">Uncharacterized protein</fullName>
    </submittedName>
</protein>
<dbReference type="Proteomes" id="UP000317909">
    <property type="component" value="Chromosome"/>
</dbReference>
<dbReference type="EMBL" id="CP036339">
    <property type="protein sequence ID" value="QDT73227.1"/>
    <property type="molecule type" value="Genomic_DNA"/>
</dbReference>
<organism evidence="1 2">
    <name type="scientific">Lacipirellula limnantheis</name>
    <dbReference type="NCBI Taxonomy" id="2528024"/>
    <lineage>
        <taxon>Bacteria</taxon>
        <taxon>Pseudomonadati</taxon>
        <taxon>Planctomycetota</taxon>
        <taxon>Planctomycetia</taxon>
        <taxon>Pirellulales</taxon>
        <taxon>Lacipirellulaceae</taxon>
        <taxon>Lacipirellula</taxon>
    </lineage>
</organism>
<dbReference type="KEGG" id="llh:I41_24160"/>
<sequence>MLRSTVTLKMHAFGHLLPGPEAEAADRLGVMVSLRNASDDAEENVLHMTGTDGGLRAARGAAVATRFDAPGSNGVRGARRSRCRTEIA</sequence>
<name>A0A517TXW5_9BACT</name>
<proteinExistence type="predicted"/>
<gene>
    <name evidence="1" type="ORF">I41_24160</name>
</gene>
<accession>A0A517TXW5</accession>
<reference evidence="1 2" key="1">
    <citation type="submission" date="2019-02" db="EMBL/GenBank/DDBJ databases">
        <title>Deep-cultivation of Planctomycetes and their phenomic and genomic characterization uncovers novel biology.</title>
        <authorList>
            <person name="Wiegand S."/>
            <person name="Jogler M."/>
            <person name="Boedeker C."/>
            <person name="Pinto D."/>
            <person name="Vollmers J."/>
            <person name="Rivas-Marin E."/>
            <person name="Kohn T."/>
            <person name="Peeters S.H."/>
            <person name="Heuer A."/>
            <person name="Rast P."/>
            <person name="Oberbeckmann S."/>
            <person name="Bunk B."/>
            <person name="Jeske O."/>
            <person name="Meyerdierks A."/>
            <person name="Storesund J.E."/>
            <person name="Kallscheuer N."/>
            <person name="Luecker S."/>
            <person name="Lage O.M."/>
            <person name="Pohl T."/>
            <person name="Merkel B.J."/>
            <person name="Hornburger P."/>
            <person name="Mueller R.-W."/>
            <person name="Bruemmer F."/>
            <person name="Labrenz M."/>
            <person name="Spormann A.M."/>
            <person name="Op den Camp H."/>
            <person name="Overmann J."/>
            <person name="Amann R."/>
            <person name="Jetten M.S.M."/>
            <person name="Mascher T."/>
            <person name="Medema M.H."/>
            <person name="Devos D.P."/>
            <person name="Kaster A.-K."/>
            <person name="Ovreas L."/>
            <person name="Rohde M."/>
            <person name="Galperin M.Y."/>
            <person name="Jogler C."/>
        </authorList>
    </citation>
    <scope>NUCLEOTIDE SEQUENCE [LARGE SCALE GENOMIC DNA]</scope>
    <source>
        <strain evidence="1 2">I41</strain>
    </source>
</reference>
<evidence type="ECO:0000313" key="1">
    <source>
        <dbReference type="EMBL" id="QDT73227.1"/>
    </source>
</evidence>
<keyword evidence="2" id="KW-1185">Reference proteome</keyword>